<keyword evidence="10" id="KW-1133">Transmembrane helix</keyword>
<feature type="domain" description="HAMP" evidence="12">
    <location>
        <begin position="191"/>
        <end position="243"/>
    </location>
</feature>
<dbReference type="PROSITE" id="PS50109">
    <property type="entry name" value="HIS_KIN"/>
    <property type="match status" value="1"/>
</dbReference>
<comment type="subcellular location">
    <subcellularLocation>
        <location evidence="2">Cell membrane</location>
        <topology evidence="2">Multi-pass membrane protein</topology>
    </subcellularLocation>
</comment>
<comment type="caution">
    <text evidence="13">The sequence shown here is derived from an EMBL/GenBank/DDBJ whole genome shotgun (WGS) entry which is preliminary data.</text>
</comment>
<comment type="catalytic activity">
    <reaction evidence="1">
        <text>ATP + protein L-histidine = ADP + protein N-phospho-L-histidine.</text>
        <dbReference type="EC" id="2.7.13.3"/>
    </reaction>
</comment>
<dbReference type="PANTHER" id="PTHR44936">
    <property type="entry name" value="SENSOR PROTEIN CREC"/>
    <property type="match status" value="1"/>
</dbReference>
<dbReference type="InterPro" id="IPR036097">
    <property type="entry name" value="HisK_dim/P_sf"/>
</dbReference>
<dbReference type="Gene3D" id="3.30.565.10">
    <property type="entry name" value="Histidine kinase-like ATPase, C-terminal domain"/>
    <property type="match status" value="1"/>
</dbReference>
<keyword evidence="10" id="KW-0812">Transmembrane</keyword>
<dbReference type="GO" id="GO:0005524">
    <property type="term" value="F:ATP binding"/>
    <property type="evidence" value="ECO:0007669"/>
    <property type="project" value="UniProtKB-KW"/>
</dbReference>
<keyword evidence="7" id="KW-0547">Nucleotide-binding</keyword>
<dbReference type="GO" id="GO:0005886">
    <property type="term" value="C:plasma membrane"/>
    <property type="evidence" value="ECO:0007669"/>
    <property type="project" value="UniProtKB-SubCell"/>
</dbReference>
<evidence type="ECO:0000313" key="13">
    <source>
        <dbReference type="EMBL" id="MBT2187084.1"/>
    </source>
</evidence>
<dbReference type="CDD" id="cd00075">
    <property type="entry name" value="HATPase"/>
    <property type="match status" value="1"/>
</dbReference>
<dbReference type="Pfam" id="PF00512">
    <property type="entry name" value="HisKA"/>
    <property type="match status" value="1"/>
</dbReference>
<feature type="domain" description="Histidine kinase" evidence="11">
    <location>
        <begin position="251"/>
        <end position="450"/>
    </location>
</feature>
<dbReference type="SMART" id="SM00387">
    <property type="entry name" value="HATPase_c"/>
    <property type="match status" value="1"/>
</dbReference>
<sequence>MALIGWMRPRTLAGQTILVVAASLALVQLISFSLYYLTQRNQWITVAAAPGVIRILEALDPREPANPFQRNRAVRSLGVSTELPPMRGDDAPEIAARADELFRTAGLVPLEVRAAVDEPQGRRRLPRILGRANGQSPPRIQVQLSVKLKPDRWVTVFTRAAPIAQPIFQRVVVQTLFFYGIVLIPLVWFTRRLAAPLRALTSATTRVGTPEGAPPVPEIGPDDVRGLATAFNAMQDRIRSMLEEKDHMLGAIGHDLRTPLTALRVRAESVPDDRDRERMVATIEEMQRMLDDILSLARVGRDREPPQRVDLAALADAALDDFEDMGMPVERSEMQRAVVNVHPRAIRRALTNLIENAVKYGGQAHVSLRVDRDRAILSVADNGPGIPEDRIEEMLQPFTRMESSRSRDTGGTGLGLAIVRAIASAEAGQFQLRNRAEGGLLAELSLPLVP</sequence>
<evidence type="ECO:0000256" key="5">
    <source>
        <dbReference type="ARBA" id="ARBA00022553"/>
    </source>
</evidence>
<dbReference type="SUPFAM" id="SSF55874">
    <property type="entry name" value="ATPase domain of HSP90 chaperone/DNA topoisomerase II/histidine kinase"/>
    <property type="match status" value="1"/>
</dbReference>
<keyword evidence="9" id="KW-0067">ATP-binding</keyword>
<evidence type="ECO:0000259" key="11">
    <source>
        <dbReference type="PROSITE" id="PS50109"/>
    </source>
</evidence>
<dbReference type="EMBL" id="JAHGAW010000005">
    <property type="protein sequence ID" value="MBT2187084.1"/>
    <property type="molecule type" value="Genomic_DNA"/>
</dbReference>
<keyword evidence="8" id="KW-0418">Kinase</keyword>
<evidence type="ECO:0000256" key="8">
    <source>
        <dbReference type="ARBA" id="ARBA00022777"/>
    </source>
</evidence>
<dbReference type="InterPro" id="IPR003660">
    <property type="entry name" value="HAMP_dom"/>
</dbReference>
<keyword evidence="14" id="KW-1185">Reference proteome</keyword>
<dbReference type="Gene3D" id="1.10.287.130">
    <property type="match status" value="1"/>
</dbReference>
<evidence type="ECO:0000256" key="3">
    <source>
        <dbReference type="ARBA" id="ARBA00012438"/>
    </source>
</evidence>
<keyword evidence="6" id="KW-0808">Transferase</keyword>
<dbReference type="SUPFAM" id="SSF158472">
    <property type="entry name" value="HAMP domain-like"/>
    <property type="match status" value="1"/>
</dbReference>
<evidence type="ECO:0000256" key="9">
    <source>
        <dbReference type="ARBA" id="ARBA00022840"/>
    </source>
</evidence>
<evidence type="ECO:0000256" key="10">
    <source>
        <dbReference type="SAM" id="Phobius"/>
    </source>
</evidence>
<dbReference type="Pfam" id="PF00672">
    <property type="entry name" value="HAMP"/>
    <property type="match status" value="1"/>
</dbReference>
<feature type="transmembrane region" description="Helical" evidence="10">
    <location>
        <begin position="12"/>
        <end position="37"/>
    </location>
</feature>
<feature type="transmembrane region" description="Helical" evidence="10">
    <location>
        <begin position="171"/>
        <end position="189"/>
    </location>
</feature>
<evidence type="ECO:0000256" key="1">
    <source>
        <dbReference type="ARBA" id="ARBA00000085"/>
    </source>
</evidence>
<dbReference type="AlphaFoldDB" id="A0A9X1DBS0"/>
<dbReference type="SMART" id="SM00304">
    <property type="entry name" value="HAMP"/>
    <property type="match status" value="1"/>
</dbReference>
<dbReference type="InterPro" id="IPR005467">
    <property type="entry name" value="His_kinase_dom"/>
</dbReference>
<dbReference type="CDD" id="cd00082">
    <property type="entry name" value="HisKA"/>
    <property type="match status" value="1"/>
</dbReference>
<keyword evidence="5" id="KW-0597">Phosphoprotein</keyword>
<protein>
    <recommendedName>
        <fullName evidence="3">histidine kinase</fullName>
        <ecNumber evidence="3">2.7.13.3</ecNumber>
    </recommendedName>
</protein>
<dbReference type="InterPro" id="IPR003661">
    <property type="entry name" value="HisK_dim/P_dom"/>
</dbReference>
<proteinExistence type="predicted"/>
<dbReference type="InterPro" id="IPR036890">
    <property type="entry name" value="HATPase_C_sf"/>
</dbReference>
<keyword evidence="4" id="KW-1003">Cell membrane</keyword>
<dbReference type="EC" id="2.7.13.3" evidence="3"/>
<dbReference type="InterPro" id="IPR004358">
    <property type="entry name" value="Sig_transdc_His_kin-like_C"/>
</dbReference>
<dbReference type="PRINTS" id="PR00344">
    <property type="entry name" value="BCTRLSENSOR"/>
</dbReference>
<dbReference type="Pfam" id="PF02518">
    <property type="entry name" value="HATPase_c"/>
    <property type="match status" value="1"/>
</dbReference>
<evidence type="ECO:0000256" key="4">
    <source>
        <dbReference type="ARBA" id="ARBA00022475"/>
    </source>
</evidence>
<organism evidence="13 14">
    <name type="scientific">Sphingobium nicotianae</name>
    <dbReference type="NCBI Taxonomy" id="2782607"/>
    <lineage>
        <taxon>Bacteria</taxon>
        <taxon>Pseudomonadati</taxon>
        <taxon>Pseudomonadota</taxon>
        <taxon>Alphaproteobacteria</taxon>
        <taxon>Sphingomonadales</taxon>
        <taxon>Sphingomonadaceae</taxon>
        <taxon>Sphingobium</taxon>
    </lineage>
</organism>
<evidence type="ECO:0000256" key="7">
    <source>
        <dbReference type="ARBA" id="ARBA00022741"/>
    </source>
</evidence>
<accession>A0A9X1DBS0</accession>
<evidence type="ECO:0000256" key="6">
    <source>
        <dbReference type="ARBA" id="ARBA00022679"/>
    </source>
</evidence>
<evidence type="ECO:0000313" key="14">
    <source>
        <dbReference type="Proteomes" id="UP001138757"/>
    </source>
</evidence>
<dbReference type="PANTHER" id="PTHR44936:SF10">
    <property type="entry name" value="SENSOR PROTEIN RSTB"/>
    <property type="match status" value="1"/>
</dbReference>
<gene>
    <name evidence="13" type="ORF">KK488_09010</name>
</gene>
<dbReference type="InterPro" id="IPR003594">
    <property type="entry name" value="HATPase_dom"/>
</dbReference>
<dbReference type="InterPro" id="IPR050980">
    <property type="entry name" value="2C_sensor_his_kinase"/>
</dbReference>
<evidence type="ECO:0000259" key="12">
    <source>
        <dbReference type="PROSITE" id="PS50885"/>
    </source>
</evidence>
<dbReference type="PROSITE" id="PS50885">
    <property type="entry name" value="HAMP"/>
    <property type="match status" value="1"/>
</dbReference>
<dbReference type="CDD" id="cd06225">
    <property type="entry name" value="HAMP"/>
    <property type="match status" value="1"/>
</dbReference>
<dbReference type="SUPFAM" id="SSF47384">
    <property type="entry name" value="Homodimeric domain of signal transducing histidine kinase"/>
    <property type="match status" value="1"/>
</dbReference>
<evidence type="ECO:0000256" key="2">
    <source>
        <dbReference type="ARBA" id="ARBA00004651"/>
    </source>
</evidence>
<name>A0A9X1DBS0_9SPHN</name>
<dbReference type="GO" id="GO:0000155">
    <property type="term" value="F:phosphorelay sensor kinase activity"/>
    <property type="evidence" value="ECO:0007669"/>
    <property type="project" value="InterPro"/>
</dbReference>
<dbReference type="SMART" id="SM00388">
    <property type="entry name" value="HisKA"/>
    <property type="match status" value="1"/>
</dbReference>
<reference evidence="13" key="1">
    <citation type="submission" date="2021-05" db="EMBL/GenBank/DDBJ databases">
        <title>Genome of Sphingobium sp. strain.</title>
        <authorList>
            <person name="Fan R."/>
        </authorList>
    </citation>
    <scope>NUCLEOTIDE SEQUENCE</scope>
    <source>
        <strain evidence="13">H33</strain>
    </source>
</reference>
<dbReference type="Proteomes" id="UP001138757">
    <property type="component" value="Unassembled WGS sequence"/>
</dbReference>
<keyword evidence="10" id="KW-0472">Membrane</keyword>